<name>A0AAV6REI7_SOLSE</name>
<evidence type="ECO:0000313" key="1">
    <source>
        <dbReference type="EMBL" id="KAG7503756.1"/>
    </source>
</evidence>
<sequence length="50" mass="5580">MALGRKRVCDCRAGGVCVFEGELRAPEQPQFNKTYLWSVKVPARGGRRKG</sequence>
<reference evidence="1 2" key="1">
    <citation type="journal article" date="2021" name="Sci. Rep.">
        <title>Chromosome anchoring in Senegalese sole (Solea senegalensis) reveals sex-associated markers and genome rearrangements in flatfish.</title>
        <authorList>
            <person name="Guerrero-Cozar I."/>
            <person name="Gomez-Garrido J."/>
            <person name="Berbel C."/>
            <person name="Martinez-Blanch J.F."/>
            <person name="Alioto T."/>
            <person name="Claros M.G."/>
            <person name="Gagnaire P.A."/>
            <person name="Manchado M."/>
        </authorList>
    </citation>
    <scope>NUCLEOTIDE SEQUENCE [LARGE SCALE GENOMIC DNA]</scope>
    <source>
        <strain evidence="1">Sse05_10M</strain>
    </source>
</reference>
<comment type="caution">
    <text evidence="1">The sequence shown here is derived from an EMBL/GenBank/DDBJ whole genome shotgun (WGS) entry which is preliminary data.</text>
</comment>
<proteinExistence type="predicted"/>
<dbReference type="AlphaFoldDB" id="A0AAV6REI7"/>
<organism evidence="1 2">
    <name type="scientific">Solea senegalensis</name>
    <name type="common">Senegalese sole</name>
    <dbReference type="NCBI Taxonomy" id="28829"/>
    <lineage>
        <taxon>Eukaryota</taxon>
        <taxon>Metazoa</taxon>
        <taxon>Chordata</taxon>
        <taxon>Craniata</taxon>
        <taxon>Vertebrata</taxon>
        <taxon>Euteleostomi</taxon>
        <taxon>Actinopterygii</taxon>
        <taxon>Neopterygii</taxon>
        <taxon>Teleostei</taxon>
        <taxon>Neoteleostei</taxon>
        <taxon>Acanthomorphata</taxon>
        <taxon>Carangaria</taxon>
        <taxon>Pleuronectiformes</taxon>
        <taxon>Pleuronectoidei</taxon>
        <taxon>Soleidae</taxon>
        <taxon>Solea</taxon>
    </lineage>
</organism>
<accession>A0AAV6REI7</accession>
<protein>
    <submittedName>
        <fullName evidence="1">Uncharacterized protein</fullName>
    </submittedName>
</protein>
<keyword evidence="2" id="KW-1185">Reference proteome</keyword>
<dbReference type="Proteomes" id="UP000693946">
    <property type="component" value="Linkage Group LG2"/>
</dbReference>
<dbReference type="EMBL" id="JAGKHQ010000012">
    <property type="protein sequence ID" value="KAG7503756.1"/>
    <property type="molecule type" value="Genomic_DNA"/>
</dbReference>
<evidence type="ECO:0000313" key="2">
    <source>
        <dbReference type="Proteomes" id="UP000693946"/>
    </source>
</evidence>
<gene>
    <name evidence="1" type="ORF">JOB18_044377</name>
</gene>